<name>A0A6B0U461_IXORI</name>
<feature type="signal peptide" evidence="1">
    <location>
        <begin position="1"/>
        <end position="29"/>
    </location>
</feature>
<proteinExistence type="predicted"/>
<protein>
    <submittedName>
        <fullName evidence="2">Putative secreted protein</fullName>
    </submittedName>
</protein>
<accession>A0A6B0U461</accession>
<sequence>MPVDDGSHVVCHLGLALPALFFLFEEAAAEHVQLLHPPTTLGGHPCFRRFFGCLQVRFVTIQQLLCPCDLFREQECLLLREALF</sequence>
<dbReference type="EMBL" id="GIFC01003078">
    <property type="protein sequence ID" value="MXU85161.1"/>
    <property type="molecule type" value="Transcribed_RNA"/>
</dbReference>
<reference evidence="2" key="1">
    <citation type="submission" date="2019-12" db="EMBL/GenBank/DDBJ databases">
        <title>An insight into the sialome of adult female Ixodes ricinus ticks feeding for 6 days.</title>
        <authorList>
            <person name="Perner J."/>
            <person name="Ribeiro J.M.C."/>
        </authorList>
    </citation>
    <scope>NUCLEOTIDE SEQUENCE</scope>
    <source>
        <strain evidence="2">Semi-engorged</strain>
        <tissue evidence="2">Salivary glands</tissue>
    </source>
</reference>
<keyword evidence="1" id="KW-0732">Signal</keyword>
<evidence type="ECO:0000313" key="2">
    <source>
        <dbReference type="EMBL" id="MXU85161.1"/>
    </source>
</evidence>
<feature type="chain" id="PRO_5025424909" evidence="1">
    <location>
        <begin position="30"/>
        <end position="84"/>
    </location>
</feature>
<organism evidence="2">
    <name type="scientific">Ixodes ricinus</name>
    <name type="common">Common tick</name>
    <name type="synonym">Acarus ricinus</name>
    <dbReference type="NCBI Taxonomy" id="34613"/>
    <lineage>
        <taxon>Eukaryota</taxon>
        <taxon>Metazoa</taxon>
        <taxon>Ecdysozoa</taxon>
        <taxon>Arthropoda</taxon>
        <taxon>Chelicerata</taxon>
        <taxon>Arachnida</taxon>
        <taxon>Acari</taxon>
        <taxon>Parasitiformes</taxon>
        <taxon>Ixodida</taxon>
        <taxon>Ixodoidea</taxon>
        <taxon>Ixodidae</taxon>
        <taxon>Ixodinae</taxon>
        <taxon>Ixodes</taxon>
    </lineage>
</organism>
<evidence type="ECO:0000256" key="1">
    <source>
        <dbReference type="SAM" id="SignalP"/>
    </source>
</evidence>
<dbReference type="AlphaFoldDB" id="A0A6B0U461"/>